<dbReference type="Pfam" id="PF07589">
    <property type="entry name" value="PEP-CTERM"/>
    <property type="match status" value="1"/>
</dbReference>
<evidence type="ECO:0000256" key="2">
    <source>
        <dbReference type="SAM" id="SignalP"/>
    </source>
</evidence>
<evidence type="ECO:0000313" key="5">
    <source>
        <dbReference type="Proteomes" id="UP000031197"/>
    </source>
</evidence>
<dbReference type="EMBL" id="JWLW01000012">
    <property type="protein sequence ID" value="KHT54096.1"/>
    <property type="molecule type" value="Genomic_DNA"/>
</dbReference>
<dbReference type="AlphaFoldDB" id="A0A0B3XWV8"/>
<accession>A0A0B3XWV8</accession>
<keyword evidence="1" id="KW-0812">Transmembrane</keyword>
<name>A0A0B3XWV8_9ALTE</name>
<keyword evidence="1" id="KW-1133">Transmembrane helix</keyword>
<reference evidence="4 5" key="1">
    <citation type="submission" date="2014-12" db="EMBL/GenBank/DDBJ databases">
        <title>Genome sequencing of Alteromonas marina AD001.</title>
        <authorList>
            <person name="Adrian T.G.S."/>
            <person name="Chan K.G."/>
        </authorList>
    </citation>
    <scope>NUCLEOTIDE SEQUENCE [LARGE SCALE GENOMIC DNA]</scope>
    <source>
        <strain evidence="4 5">AD001</strain>
    </source>
</reference>
<feature type="signal peptide" evidence="2">
    <location>
        <begin position="1"/>
        <end position="25"/>
    </location>
</feature>
<proteinExistence type="predicted"/>
<dbReference type="InterPro" id="IPR048213">
    <property type="entry name" value="EDSA_1-like"/>
</dbReference>
<feature type="transmembrane region" description="Helical" evidence="1">
    <location>
        <begin position="319"/>
        <end position="341"/>
    </location>
</feature>
<sequence>MKISKITKSLVAGCALAGASLSANAGVVATSYLDVQSFGIVAYFDAALTDKVSNEQLAQFITVSSGQRSSSTSTGFNGAGLPNTPAFAPTNDGIADGVFNCVGPSCGLTGVSNNSLVGNYNTALNLHNDSRDNGYSYGMADAIVSGSALNFDPTNPASGMTYAAASVGSNNSVASGNSDIADSLTTVLNFELNGPTEIYLAFTLAYKLIVDTVKSADIESDPTQVANATASASFQVGIGSDDSTGNGGALGVQRQLDDGTVVYLNEDDLEIVNLVSEADDFTGSNTGVTEDGGVARSEFFRLRAGDFQVSIGQKSTARVSLVSAPGTLAIAGLGLLGLAAVRRRKS</sequence>
<protein>
    <recommendedName>
        <fullName evidence="3">Ice-binding protein C-terminal domain-containing protein</fullName>
    </recommendedName>
</protein>
<dbReference type="NCBIfam" id="NF041538">
    <property type="entry name" value="PEP_EDSA_1"/>
    <property type="match status" value="1"/>
</dbReference>
<dbReference type="RefSeq" id="WP_039218241.1">
    <property type="nucleotide sequence ID" value="NZ_JWLW01000012.1"/>
</dbReference>
<comment type="caution">
    <text evidence="4">The sequence shown here is derived from an EMBL/GenBank/DDBJ whole genome shotgun (WGS) entry which is preliminary data.</text>
</comment>
<evidence type="ECO:0000256" key="1">
    <source>
        <dbReference type="SAM" id="Phobius"/>
    </source>
</evidence>
<keyword evidence="1" id="KW-0472">Membrane</keyword>
<evidence type="ECO:0000313" key="4">
    <source>
        <dbReference type="EMBL" id="KHT54096.1"/>
    </source>
</evidence>
<gene>
    <name evidence="4" type="ORF">RJ41_05995</name>
</gene>
<feature type="domain" description="Ice-binding protein C-terminal" evidence="3">
    <location>
        <begin position="324"/>
        <end position="344"/>
    </location>
</feature>
<keyword evidence="2" id="KW-0732">Signal</keyword>
<dbReference type="Proteomes" id="UP000031197">
    <property type="component" value="Unassembled WGS sequence"/>
</dbReference>
<organism evidence="4 5">
    <name type="scientific">Alteromonas marina</name>
    <dbReference type="NCBI Taxonomy" id="203795"/>
    <lineage>
        <taxon>Bacteria</taxon>
        <taxon>Pseudomonadati</taxon>
        <taxon>Pseudomonadota</taxon>
        <taxon>Gammaproteobacteria</taxon>
        <taxon>Alteromonadales</taxon>
        <taxon>Alteromonadaceae</taxon>
        <taxon>Alteromonas/Salinimonas group</taxon>
        <taxon>Alteromonas</taxon>
    </lineage>
</organism>
<dbReference type="InterPro" id="IPR013424">
    <property type="entry name" value="Ice-binding_C"/>
</dbReference>
<feature type="chain" id="PRO_5002083392" description="Ice-binding protein C-terminal domain-containing protein" evidence="2">
    <location>
        <begin position="26"/>
        <end position="346"/>
    </location>
</feature>
<keyword evidence="5" id="KW-1185">Reference proteome</keyword>
<evidence type="ECO:0000259" key="3">
    <source>
        <dbReference type="Pfam" id="PF07589"/>
    </source>
</evidence>